<protein>
    <recommendedName>
        <fullName evidence="4">25S rRNA (Uridine(2843)-N(3))-methyltransferase</fullName>
    </recommendedName>
</protein>
<name>A0A1Y2MBS0_EPING</name>
<evidence type="ECO:0000256" key="1">
    <source>
        <dbReference type="SAM" id="MobiDB-lite"/>
    </source>
</evidence>
<feature type="compositionally biased region" description="Basic and acidic residues" evidence="1">
    <location>
        <begin position="1"/>
        <end position="14"/>
    </location>
</feature>
<reference evidence="2 3" key="1">
    <citation type="journal article" date="2017" name="Genome Announc.">
        <title>Genome sequence of the saprophytic ascomycete Epicoccum nigrum ICMP 19927 strain isolated from New Zealand.</title>
        <authorList>
            <person name="Fokin M."/>
            <person name="Fleetwood D."/>
            <person name="Weir B.S."/>
            <person name="Villas-Boas S.G."/>
        </authorList>
    </citation>
    <scope>NUCLEOTIDE SEQUENCE [LARGE SCALE GENOMIC DNA]</scope>
    <source>
        <strain evidence="2 3">ICMP 19927</strain>
    </source>
</reference>
<accession>A0A1Y2MBS0</accession>
<feature type="compositionally biased region" description="Polar residues" evidence="1">
    <location>
        <begin position="198"/>
        <end position="213"/>
    </location>
</feature>
<sequence>MGQFDRKAQSEPKHGKPSSSGAYKGPPVMARGIPIHRKGPSYTPKKKPKQTAPSASATPEPLILEHILPLELEKRTLEIFRTTFPASNDFEALKPTLQEIKDALNCQDFETAFGKEEHLEAYTIRWSPSRTLGYAQLLAWVLTQRADDQYVRQLTNSTDHELPTKVVCFGGAAAELMALSGLLRHLRPLEAAGKPDQQEAQISEGLETSSTSTRVSQSPLLRLNILDTADWTSVLSKLEQGLLTPPTLSKYASATVRATNASLLSPGTTEHAFARTDILSLSTEALRTAIGTAPALLTFMSTLNELYATSMPRTTAFLRRLQEAAPKGSLLLVVDSPGAYSEVAVAGTTEGEVKRKYPMNLLLDYALLPKPREVEGGEEEKPEKAWEKVIGEASMLYKLDDALKYPVSLENSRFQVHLFKRI</sequence>
<dbReference type="EMBL" id="KZ107838">
    <property type="protein sequence ID" value="OSS53520.1"/>
    <property type="molecule type" value="Genomic_DNA"/>
</dbReference>
<organism evidence="2 3">
    <name type="scientific">Epicoccum nigrum</name>
    <name type="common">Soil fungus</name>
    <name type="synonym">Epicoccum purpurascens</name>
    <dbReference type="NCBI Taxonomy" id="105696"/>
    <lineage>
        <taxon>Eukaryota</taxon>
        <taxon>Fungi</taxon>
        <taxon>Dikarya</taxon>
        <taxon>Ascomycota</taxon>
        <taxon>Pezizomycotina</taxon>
        <taxon>Dothideomycetes</taxon>
        <taxon>Pleosporomycetidae</taxon>
        <taxon>Pleosporales</taxon>
        <taxon>Pleosporineae</taxon>
        <taxon>Didymellaceae</taxon>
        <taxon>Epicoccum</taxon>
    </lineage>
</organism>
<dbReference type="STRING" id="105696.A0A1Y2MBS0"/>
<dbReference type="FunCoup" id="A0A1Y2MBS0">
    <property type="interactions" value="28"/>
</dbReference>
<keyword evidence="3" id="KW-1185">Reference proteome</keyword>
<dbReference type="OMA" id="EAYTIRW"/>
<feature type="compositionally biased region" description="Basic residues" evidence="1">
    <location>
        <begin position="34"/>
        <end position="49"/>
    </location>
</feature>
<dbReference type="InterPro" id="IPR021463">
    <property type="entry name" value="Methyltransf_34"/>
</dbReference>
<evidence type="ECO:0000313" key="3">
    <source>
        <dbReference type="Proteomes" id="UP000193240"/>
    </source>
</evidence>
<feature type="region of interest" description="Disordered" evidence="1">
    <location>
        <begin position="1"/>
        <end position="60"/>
    </location>
</feature>
<dbReference type="InParanoid" id="A0A1Y2MBS0"/>
<gene>
    <name evidence="2" type="ORF">B5807_00556</name>
</gene>
<dbReference type="Proteomes" id="UP000193240">
    <property type="component" value="Unassembled WGS sequence"/>
</dbReference>
<evidence type="ECO:0008006" key="4">
    <source>
        <dbReference type="Google" id="ProtNLM"/>
    </source>
</evidence>
<dbReference type="Pfam" id="PF11312">
    <property type="entry name" value="Methyltransf_34"/>
    <property type="match status" value="1"/>
</dbReference>
<dbReference type="AlphaFoldDB" id="A0A1Y2MBS0"/>
<proteinExistence type="predicted"/>
<feature type="region of interest" description="Disordered" evidence="1">
    <location>
        <begin position="193"/>
        <end position="213"/>
    </location>
</feature>
<evidence type="ECO:0000313" key="2">
    <source>
        <dbReference type="EMBL" id="OSS53520.1"/>
    </source>
</evidence>